<keyword evidence="1 3" id="KW-0378">Hydrolase</keyword>
<feature type="domain" description="Mannosyl-glycoprotein endo-beta-N-acetylglucosamidase-like" evidence="2">
    <location>
        <begin position="125"/>
        <end position="284"/>
    </location>
</feature>
<organism evidence="3 4">
    <name type="scientific">Cytobacillus purgationiresistens</name>
    <dbReference type="NCBI Taxonomy" id="863449"/>
    <lineage>
        <taxon>Bacteria</taxon>
        <taxon>Bacillati</taxon>
        <taxon>Bacillota</taxon>
        <taxon>Bacilli</taxon>
        <taxon>Bacillales</taxon>
        <taxon>Bacillaceae</taxon>
        <taxon>Cytobacillus</taxon>
    </lineage>
</organism>
<dbReference type="Proteomes" id="UP001238088">
    <property type="component" value="Unassembled WGS sequence"/>
</dbReference>
<accession>A0ABU0AH88</accession>
<protein>
    <submittedName>
        <fullName evidence="3">Flagellum-specific peptidoglycan hydrolase FlgJ</fullName>
    </submittedName>
</protein>
<name>A0ABU0AH88_9BACI</name>
<dbReference type="EMBL" id="JAUSUB010000009">
    <property type="protein sequence ID" value="MDQ0270631.1"/>
    <property type="molecule type" value="Genomic_DNA"/>
</dbReference>
<sequence length="292" mass="33463">MKKGKAAFIVTILLVAVIYYVSVKENTIPIDKTKEIQAIVDDTSHGKVQVDWRNVAAVAQIEYGIQSVSKQEIESIAALFIEERDNDYILKDIDQVTKDKNYNQEQKQRVEAFFKQLDDEMNTAAINNQKTMQRDFIKEMEEAAISNYKTHNILPSITIAQAILESDWGRSTLSSQYNNYFGIKSHNWHGDSANLTTKEFHNQTIKDDFRVYNNLNESVADHGEFLSTHSRYEKNGLFSANTYMEQSMALQAAGYSTIENEHGEKIYSKQLVEIIQQHQLQLIDSQAQLKHG</sequence>
<dbReference type="Pfam" id="PF01832">
    <property type="entry name" value="Glucosaminidase"/>
    <property type="match status" value="1"/>
</dbReference>
<dbReference type="PANTHER" id="PTHR33308:SF9">
    <property type="entry name" value="PEPTIDOGLYCAN HYDROLASE FLGJ"/>
    <property type="match status" value="1"/>
</dbReference>
<evidence type="ECO:0000313" key="4">
    <source>
        <dbReference type="Proteomes" id="UP001238088"/>
    </source>
</evidence>
<dbReference type="PANTHER" id="PTHR33308">
    <property type="entry name" value="PEPTIDOGLYCAN HYDROLASE FLGJ"/>
    <property type="match status" value="1"/>
</dbReference>
<evidence type="ECO:0000256" key="1">
    <source>
        <dbReference type="ARBA" id="ARBA00022801"/>
    </source>
</evidence>
<keyword evidence="4" id="KW-1185">Reference proteome</keyword>
<reference evidence="3 4" key="1">
    <citation type="submission" date="2023-07" db="EMBL/GenBank/DDBJ databases">
        <title>Genomic Encyclopedia of Type Strains, Phase IV (KMG-IV): sequencing the most valuable type-strain genomes for metagenomic binning, comparative biology and taxonomic classification.</title>
        <authorList>
            <person name="Goeker M."/>
        </authorList>
    </citation>
    <scope>NUCLEOTIDE SEQUENCE [LARGE SCALE GENOMIC DNA]</scope>
    <source>
        <strain evidence="3 4">DSM 23494</strain>
    </source>
</reference>
<dbReference type="RefSeq" id="WP_307475199.1">
    <property type="nucleotide sequence ID" value="NZ_JAUSUB010000009.1"/>
</dbReference>
<dbReference type="SMART" id="SM00047">
    <property type="entry name" value="LYZ2"/>
    <property type="match status" value="1"/>
</dbReference>
<dbReference type="InterPro" id="IPR051056">
    <property type="entry name" value="Glycosyl_Hydrolase_73"/>
</dbReference>
<comment type="caution">
    <text evidence="3">The sequence shown here is derived from an EMBL/GenBank/DDBJ whole genome shotgun (WGS) entry which is preliminary data.</text>
</comment>
<proteinExistence type="predicted"/>
<gene>
    <name evidence="3" type="ORF">J2S17_002506</name>
</gene>
<evidence type="ECO:0000313" key="3">
    <source>
        <dbReference type="EMBL" id="MDQ0270631.1"/>
    </source>
</evidence>
<dbReference type="InterPro" id="IPR002901">
    <property type="entry name" value="MGlyc_endo_b_GlcNAc-like_dom"/>
</dbReference>
<evidence type="ECO:0000259" key="2">
    <source>
        <dbReference type="SMART" id="SM00047"/>
    </source>
</evidence>
<dbReference type="GO" id="GO:0016787">
    <property type="term" value="F:hydrolase activity"/>
    <property type="evidence" value="ECO:0007669"/>
    <property type="project" value="UniProtKB-KW"/>
</dbReference>
<dbReference type="Gene3D" id="1.10.530.10">
    <property type="match status" value="1"/>
</dbReference>